<evidence type="ECO:0000256" key="12">
    <source>
        <dbReference type="ARBA" id="ARBA00023288"/>
    </source>
</evidence>
<dbReference type="PANTHER" id="PTHR23339">
    <property type="entry name" value="TYROSINE SPECIFIC PROTEIN PHOSPHATASE AND DUAL SPECIFICITY PROTEIN PHOSPHATASE"/>
    <property type="match status" value="1"/>
</dbReference>
<evidence type="ECO:0000256" key="9">
    <source>
        <dbReference type="ARBA" id="ARBA00022801"/>
    </source>
</evidence>
<feature type="region of interest" description="Disordered" evidence="14">
    <location>
        <begin position="52"/>
        <end position="80"/>
    </location>
</feature>
<feature type="domain" description="Tyrosine-protein phosphatase" evidence="15">
    <location>
        <begin position="984"/>
        <end position="1137"/>
    </location>
</feature>
<keyword evidence="10" id="KW-0472">Membrane</keyword>
<feature type="region of interest" description="Disordered" evidence="14">
    <location>
        <begin position="1"/>
        <end position="31"/>
    </location>
</feature>
<dbReference type="GO" id="GO:0005768">
    <property type="term" value="C:endosome"/>
    <property type="evidence" value="ECO:0007669"/>
    <property type="project" value="UniProtKB-SubCell"/>
</dbReference>
<evidence type="ECO:0000256" key="14">
    <source>
        <dbReference type="SAM" id="MobiDB-lite"/>
    </source>
</evidence>
<dbReference type="EMBL" id="JAUYZG010000019">
    <property type="protein sequence ID" value="KAK2879007.1"/>
    <property type="molecule type" value="Genomic_DNA"/>
</dbReference>
<organism evidence="17 18">
    <name type="scientific">Cirrhinus molitorella</name>
    <name type="common">mud carp</name>
    <dbReference type="NCBI Taxonomy" id="172907"/>
    <lineage>
        <taxon>Eukaryota</taxon>
        <taxon>Metazoa</taxon>
        <taxon>Chordata</taxon>
        <taxon>Craniata</taxon>
        <taxon>Vertebrata</taxon>
        <taxon>Euteleostomi</taxon>
        <taxon>Actinopterygii</taxon>
        <taxon>Neopterygii</taxon>
        <taxon>Teleostei</taxon>
        <taxon>Ostariophysi</taxon>
        <taxon>Cypriniformes</taxon>
        <taxon>Cyprinidae</taxon>
        <taxon>Labeoninae</taxon>
        <taxon>Labeonini</taxon>
        <taxon>Cirrhinus</taxon>
    </lineage>
</organism>
<dbReference type="InterPro" id="IPR000387">
    <property type="entry name" value="Tyr_Pase_dom"/>
</dbReference>
<evidence type="ECO:0000313" key="17">
    <source>
        <dbReference type="EMBL" id="KAK2879007.1"/>
    </source>
</evidence>
<evidence type="ECO:0000256" key="8">
    <source>
        <dbReference type="ARBA" id="ARBA00022753"/>
    </source>
</evidence>
<dbReference type="AlphaFoldDB" id="A0AA88PG80"/>
<dbReference type="InterPro" id="IPR020422">
    <property type="entry name" value="TYR_PHOSPHATASE_DUAL_dom"/>
</dbReference>
<reference evidence="17" key="1">
    <citation type="submission" date="2023-08" db="EMBL/GenBank/DDBJ databases">
        <title>Chromosome-level Genome Assembly of mud carp (Cirrhinus molitorella).</title>
        <authorList>
            <person name="Liu H."/>
        </authorList>
    </citation>
    <scope>NUCLEOTIDE SEQUENCE</scope>
    <source>
        <strain evidence="17">Prfri</strain>
        <tissue evidence="17">Muscle</tissue>
    </source>
</reference>
<dbReference type="Gene3D" id="3.90.190.10">
    <property type="entry name" value="Protein tyrosine phosphatase superfamily"/>
    <property type="match status" value="1"/>
</dbReference>
<protein>
    <recommendedName>
        <fullName evidence="19">Tyrosine specific protein phosphatases domain-containing protein</fullName>
    </recommendedName>
</protein>
<feature type="compositionally biased region" description="Polar residues" evidence="14">
    <location>
        <begin position="575"/>
        <end position="596"/>
    </location>
</feature>
<sequence length="1147" mass="127179">MGKPLSRPGCLRQSPCCSKKGDDREGYNEDGYIPQRSIYDTMCINEQIDHSSAHSTLGSRRGRETDFSSNGSLGAGGDMFDTRSSVLGSSGRKLDERFIFDSLKLANDELSKSPRGFVRSASPSVSCSSAPSGSMNKRVHHQESGKKDNLCRHSWKVLSPPKFPETFELSPGEKTYLNPGVAFFPNSFTSPQISPFSGSPFSTGTHTPSVFFSPSPLPYHQQFNRQSLPTHPSSPRPPLSELSVSALMCGQEDQDKIEIGQGMRDNGGMGKDNLFLTFKPQNIEPEKEPPPTTPEPETDTTPLLRSQTSKRPAVSPTPMESTWPRRLIGRRRTVRQGGAEHNLPILPPLPSLLIRSVSDKKTIPRLSPFPEHQGNVDGQLGKSTLTRDLKDCTLQEWKLLREQEERKAEACKIESVIEEAFEEESKMVLIQESVEPGIENTALECEEENWEAVLEMVNSLWDETWNEDLQSVGSLRRWPLLHPPSGFGGSQAPSGTSSELGVEDMLEIERMNREVVESQDDDEPQFQYNLQTCEGNVVVTQPGSLKLAHEKVPTSLDLATIDAQMGSKYGHSESPDSNLTLDSDSSGVYMSNPSQTSREDITSDNERVMSDLESIKSLSQGEERKVRKTGTYSSTPKANTLATFNKKDPGMRAQSIELGRQAFCKEITTKATEIQARLKPVDTRSKTQEIHNTVNTSKTDVPLPLSPSKHEDKQTLLVKSDADPFVATDSFVYLAVSVLPQTTQDSVKTKPALEEPPPPTSFAKPCPYPDECDFLSTDSFVYLAAPDCHLLVTEGHSVYDSESEDSGSKADFVLASAVGGDSDWDSDLTDSEAEPNSSKPAWDYWEELEQGVLQELFGEDQSDADKLLHGNQAQQISCQPGELAAIVVQERAELEEVSSQYTQGAETHTEVNSLCKVETVTNGGDRMQSSQLVFCSLIESCTFMAFVSCQLIISPLLNGKIQKLFSFHRVDLKIHSSVKMNRPAPVEITYECMRFLITHNPTNSQLGKFTEELKSFGVQTLVRVCDSTYDKTPVEKEGIEVLDWPFDDGCSPPDQIVDDWLNLLKCKFKDEPGCCIAVHCVAGLGRAPVLVAIALIECGMMYEDAVQYIRQKRRGAFNAKQLMYLEKYKPKMRLRFKDANGQNCCIQ</sequence>
<evidence type="ECO:0000259" key="16">
    <source>
        <dbReference type="PROSITE" id="PS50056"/>
    </source>
</evidence>
<dbReference type="SMART" id="SM00404">
    <property type="entry name" value="PTPc_motif"/>
    <property type="match status" value="1"/>
</dbReference>
<evidence type="ECO:0000256" key="1">
    <source>
        <dbReference type="ARBA" id="ARBA00004177"/>
    </source>
</evidence>
<evidence type="ECO:0000256" key="11">
    <source>
        <dbReference type="ARBA" id="ARBA00023157"/>
    </source>
</evidence>
<evidence type="ECO:0000256" key="13">
    <source>
        <dbReference type="ARBA" id="ARBA00051722"/>
    </source>
</evidence>
<feature type="compositionally biased region" description="Polar residues" evidence="14">
    <location>
        <begin position="221"/>
        <end position="231"/>
    </location>
</feature>
<dbReference type="GO" id="GO:0004725">
    <property type="term" value="F:protein tyrosine phosphatase activity"/>
    <property type="evidence" value="ECO:0007669"/>
    <property type="project" value="UniProtKB-EC"/>
</dbReference>
<feature type="region of interest" description="Disordered" evidence="14">
    <location>
        <begin position="282"/>
        <end position="328"/>
    </location>
</feature>
<feature type="region of interest" description="Disordered" evidence="14">
    <location>
        <begin position="567"/>
        <end position="606"/>
    </location>
</feature>
<keyword evidence="8" id="KW-0967">Endosome</keyword>
<keyword evidence="7" id="KW-0963">Cytoplasm</keyword>
<feature type="compositionally biased region" description="Low complexity" evidence="14">
    <location>
        <begin position="120"/>
        <end position="134"/>
    </location>
</feature>
<dbReference type="InterPro" id="IPR029021">
    <property type="entry name" value="Prot-tyrosine_phosphatase-like"/>
</dbReference>
<comment type="catalytic activity">
    <reaction evidence="13">
        <text>O-phospho-L-tyrosyl-[protein] + H2O = L-tyrosyl-[protein] + phosphate</text>
        <dbReference type="Rhea" id="RHEA:10684"/>
        <dbReference type="Rhea" id="RHEA-COMP:10136"/>
        <dbReference type="Rhea" id="RHEA-COMP:20101"/>
        <dbReference type="ChEBI" id="CHEBI:15377"/>
        <dbReference type="ChEBI" id="CHEBI:43474"/>
        <dbReference type="ChEBI" id="CHEBI:46858"/>
        <dbReference type="ChEBI" id="CHEBI:61978"/>
        <dbReference type="EC" id="3.1.3.48"/>
    </reaction>
</comment>
<dbReference type="GO" id="GO:0005886">
    <property type="term" value="C:plasma membrane"/>
    <property type="evidence" value="ECO:0007669"/>
    <property type="project" value="UniProtKB-SubCell"/>
</dbReference>
<keyword evidence="5" id="KW-1003">Cell membrane</keyword>
<name>A0AA88PG80_9TELE</name>
<keyword evidence="6" id="KW-0488">Methylation</keyword>
<feature type="region of interest" description="Disordered" evidence="14">
    <location>
        <begin position="221"/>
        <end position="241"/>
    </location>
</feature>
<evidence type="ECO:0008006" key="19">
    <source>
        <dbReference type="Google" id="ProtNLM"/>
    </source>
</evidence>
<evidence type="ECO:0000313" key="18">
    <source>
        <dbReference type="Proteomes" id="UP001187343"/>
    </source>
</evidence>
<keyword evidence="18" id="KW-1185">Reference proteome</keyword>
<feature type="domain" description="Tyrosine specific protein phosphatases" evidence="16">
    <location>
        <begin position="1058"/>
        <end position="1124"/>
    </location>
</feature>
<evidence type="ECO:0000256" key="7">
    <source>
        <dbReference type="ARBA" id="ARBA00022490"/>
    </source>
</evidence>
<gene>
    <name evidence="17" type="ORF">Q8A67_019798</name>
</gene>
<comment type="caution">
    <text evidence="17">The sequence shown here is derived from an EMBL/GenBank/DDBJ whole genome shotgun (WGS) entry which is preliminary data.</text>
</comment>
<proteinExistence type="inferred from homology"/>
<evidence type="ECO:0000259" key="15">
    <source>
        <dbReference type="PROSITE" id="PS50054"/>
    </source>
</evidence>
<keyword evidence="12" id="KW-0449">Lipoprotein</keyword>
<keyword evidence="9" id="KW-0378">Hydrolase</keyword>
<comment type="similarity">
    <text evidence="4">Belongs to the protein-tyrosine phosphatase family.</text>
</comment>
<dbReference type="InterPro" id="IPR050561">
    <property type="entry name" value="PTP"/>
</dbReference>
<comment type="subcellular location">
    <subcellularLocation>
        <location evidence="2">Cell membrane</location>
    </subcellularLocation>
    <subcellularLocation>
        <location evidence="3">Cytoplasm</location>
    </subcellularLocation>
    <subcellularLocation>
        <location evidence="1">Endosome</location>
    </subcellularLocation>
</comment>
<feature type="compositionally biased region" description="Basic and acidic residues" evidence="14">
    <location>
        <begin position="597"/>
        <end position="606"/>
    </location>
</feature>
<evidence type="ECO:0000256" key="10">
    <source>
        <dbReference type="ARBA" id="ARBA00023136"/>
    </source>
</evidence>
<evidence type="ECO:0000256" key="5">
    <source>
        <dbReference type="ARBA" id="ARBA00022475"/>
    </source>
</evidence>
<accession>A0AA88PG80</accession>
<feature type="region of interest" description="Disordered" evidence="14">
    <location>
        <begin position="115"/>
        <end position="146"/>
    </location>
</feature>
<dbReference type="PROSITE" id="PS50056">
    <property type="entry name" value="TYR_PHOSPHATASE_2"/>
    <property type="match status" value="1"/>
</dbReference>
<evidence type="ECO:0000256" key="3">
    <source>
        <dbReference type="ARBA" id="ARBA00004496"/>
    </source>
</evidence>
<dbReference type="Proteomes" id="UP001187343">
    <property type="component" value="Unassembled WGS sequence"/>
</dbReference>
<evidence type="ECO:0000256" key="6">
    <source>
        <dbReference type="ARBA" id="ARBA00022481"/>
    </source>
</evidence>
<feature type="region of interest" description="Disordered" evidence="14">
    <location>
        <begin position="744"/>
        <end position="766"/>
    </location>
</feature>
<dbReference type="InterPro" id="IPR003595">
    <property type="entry name" value="Tyr_Pase_cat"/>
</dbReference>
<evidence type="ECO:0000256" key="4">
    <source>
        <dbReference type="ARBA" id="ARBA00009580"/>
    </source>
</evidence>
<evidence type="ECO:0000256" key="2">
    <source>
        <dbReference type="ARBA" id="ARBA00004236"/>
    </source>
</evidence>
<dbReference type="PROSITE" id="PS50054">
    <property type="entry name" value="TYR_PHOSPHATASE_DUAL"/>
    <property type="match status" value="1"/>
</dbReference>
<dbReference type="SUPFAM" id="SSF52799">
    <property type="entry name" value="(Phosphotyrosine protein) phosphatases II"/>
    <property type="match status" value="1"/>
</dbReference>
<dbReference type="FunFam" id="3.90.190.10:FF:000012">
    <property type="entry name" value="protein tyrosine phosphatase type IVA 1"/>
    <property type="match status" value="1"/>
</dbReference>
<keyword evidence="11" id="KW-1015">Disulfide bond</keyword>